<dbReference type="OrthoDB" id="9782128at2"/>
<dbReference type="InterPro" id="IPR029033">
    <property type="entry name" value="His_PPase_superfam"/>
</dbReference>
<protein>
    <submittedName>
        <fullName evidence="4">Probable phosphoglycerate mutase</fullName>
    </submittedName>
</protein>
<dbReference type="GO" id="GO:0043456">
    <property type="term" value="P:regulation of pentose-phosphate shunt"/>
    <property type="evidence" value="ECO:0007669"/>
    <property type="project" value="TreeGrafter"/>
</dbReference>
<reference evidence="5" key="1">
    <citation type="submission" date="2016-08" db="EMBL/GenBank/DDBJ databases">
        <authorList>
            <person name="Varghese N."/>
            <person name="Submissions Spin"/>
        </authorList>
    </citation>
    <scope>NUCLEOTIDE SEQUENCE [LARGE SCALE GENOMIC DNA]</scope>
    <source>
        <strain evidence="5">R-53094</strain>
    </source>
</reference>
<dbReference type="Proteomes" id="UP000199268">
    <property type="component" value="Unassembled WGS sequence"/>
</dbReference>
<evidence type="ECO:0000256" key="3">
    <source>
        <dbReference type="PIRSR" id="PIRSR613078-2"/>
    </source>
</evidence>
<proteinExistence type="predicted"/>
<dbReference type="PANTHER" id="PTHR46517:SF1">
    <property type="entry name" value="FRUCTOSE-2,6-BISPHOSPHATASE TIGAR"/>
    <property type="match status" value="1"/>
</dbReference>
<evidence type="ECO:0000256" key="1">
    <source>
        <dbReference type="ARBA" id="ARBA00022801"/>
    </source>
</evidence>
<gene>
    <name evidence="4" type="ORF">GA0061074_10376</name>
</gene>
<keyword evidence="1" id="KW-0378">Hydrolase</keyword>
<dbReference type="GO" id="GO:0045820">
    <property type="term" value="P:negative regulation of glycolytic process"/>
    <property type="evidence" value="ECO:0007669"/>
    <property type="project" value="TreeGrafter"/>
</dbReference>
<evidence type="ECO:0000256" key="2">
    <source>
        <dbReference type="PIRSR" id="PIRSR613078-1"/>
    </source>
</evidence>
<name>A0A1C3ZZ52_9LACO</name>
<sequence length="220" mass="24700">MTKLYFIRHGKTVWNAEGRFQGSGGDSPLLPESIHQIEQLGKHLRHIEFEHAFTSPIKRAVDTAEQTLGYLDHKPELTVQEGLKEFSFGVWEGKTFSEVKQHWGDMYEASRHHPEKFDASLVPGAETFPEVQIRFKKAVQEAVNMYGGEDVNLIFFSHGSALTTGMGGLLNIPLAHLRDRGGLGNTSTSILETTDGEHFTELLRNDTEYLDELADESNTI</sequence>
<dbReference type="Gene3D" id="3.40.50.1240">
    <property type="entry name" value="Phosphoglycerate mutase-like"/>
    <property type="match status" value="1"/>
</dbReference>
<dbReference type="GO" id="GO:0005829">
    <property type="term" value="C:cytosol"/>
    <property type="evidence" value="ECO:0007669"/>
    <property type="project" value="TreeGrafter"/>
</dbReference>
<dbReference type="PANTHER" id="PTHR46517">
    <property type="entry name" value="FRUCTOSE-2,6-BISPHOSPHATASE TIGAR"/>
    <property type="match status" value="1"/>
</dbReference>
<dbReference type="InterPro" id="IPR051695">
    <property type="entry name" value="Phosphoglycerate_Mutase"/>
</dbReference>
<dbReference type="EMBL" id="FMAO01000003">
    <property type="protein sequence ID" value="SCB87658.1"/>
    <property type="molecule type" value="Genomic_DNA"/>
</dbReference>
<dbReference type="InterPro" id="IPR013078">
    <property type="entry name" value="His_Pase_superF_clade-1"/>
</dbReference>
<dbReference type="AlphaFoldDB" id="A0A1C3ZZ52"/>
<feature type="binding site" evidence="3">
    <location>
        <begin position="8"/>
        <end position="15"/>
    </location>
    <ligand>
        <name>substrate</name>
    </ligand>
</feature>
<evidence type="ECO:0000313" key="5">
    <source>
        <dbReference type="Proteomes" id="UP000199268"/>
    </source>
</evidence>
<dbReference type="RefSeq" id="WP_092461908.1">
    <property type="nucleotide sequence ID" value="NZ_BJEE01000004.1"/>
</dbReference>
<evidence type="ECO:0000313" key="4">
    <source>
        <dbReference type="EMBL" id="SCB87658.1"/>
    </source>
</evidence>
<dbReference type="Pfam" id="PF00300">
    <property type="entry name" value="His_Phos_1"/>
    <property type="match status" value="1"/>
</dbReference>
<dbReference type="CDD" id="cd07067">
    <property type="entry name" value="HP_PGM_like"/>
    <property type="match status" value="1"/>
</dbReference>
<dbReference type="STRING" id="1505725.GA0061074_10376"/>
<feature type="active site" description="Tele-phosphohistidine intermediate" evidence="2">
    <location>
        <position position="9"/>
    </location>
</feature>
<keyword evidence="5" id="KW-1185">Reference proteome</keyword>
<organism evidence="4 5">
    <name type="scientific">Weissella bombi</name>
    <dbReference type="NCBI Taxonomy" id="1505725"/>
    <lineage>
        <taxon>Bacteria</taxon>
        <taxon>Bacillati</taxon>
        <taxon>Bacillota</taxon>
        <taxon>Bacilli</taxon>
        <taxon>Lactobacillales</taxon>
        <taxon>Lactobacillaceae</taxon>
        <taxon>Weissella</taxon>
    </lineage>
</organism>
<dbReference type="SUPFAM" id="SSF53254">
    <property type="entry name" value="Phosphoglycerate mutase-like"/>
    <property type="match status" value="1"/>
</dbReference>
<feature type="binding site" evidence="3">
    <location>
        <position position="59"/>
    </location>
    <ligand>
        <name>substrate</name>
    </ligand>
</feature>
<feature type="active site" description="Proton donor/acceptor" evidence="2">
    <location>
        <position position="85"/>
    </location>
</feature>
<dbReference type="GO" id="GO:0004331">
    <property type="term" value="F:fructose-2,6-bisphosphate 2-phosphatase activity"/>
    <property type="evidence" value="ECO:0007669"/>
    <property type="project" value="TreeGrafter"/>
</dbReference>
<dbReference type="SMART" id="SM00855">
    <property type="entry name" value="PGAM"/>
    <property type="match status" value="1"/>
</dbReference>
<accession>A0A1C3ZZ52</accession>